<gene>
    <name evidence="4" type="ORF">A2U01_0001443</name>
</gene>
<dbReference type="Pfam" id="PF25597">
    <property type="entry name" value="SH3_retrovirus"/>
    <property type="match status" value="1"/>
</dbReference>
<accession>A0A392M098</accession>
<evidence type="ECO:0000259" key="2">
    <source>
        <dbReference type="Pfam" id="PF07727"/>
    </source>
</evidence>
<feature type="domain" description="Reverse transcriptase Ty1/copia-type" evidence="2">
    <location>
        <begin position="344"/>
        <end position="426"/>
    </location>
</feature>
<feature type="compositionally biased region" description="Polar residues" evidence="1">
    <location>
        <begin position="133"/>
        <end position="143"/>
    </location>
</feature>
<dbReference type="EMBL" id="LXQA010001331">
    <property type="protein sequence ID" value="MCH80671.1"/>
    <property type="molecule type" value="Genomic_DNA"/>
</dbReference>
<dbReference type="Pfam" id="PF07727">
    <property type="entry name" value="RVT_2"/>
    <property type="match status" value="1"/>
</dbReference>
<feature type="domain" description="Retroviral polymerase SH3-like" evidence="3">
    <location>
        <begin position="56"/>
        <end position="97"/>
    </location>
</feature>
<sequence length="610" mass="67730">MTMLTFMLELTEIVTTNCKNLEHCKYYNHELPSAPLDFKVPYTVLLVITQIINFLRSHECLFLGYSPSHKGYKCLSPSGRLYIFKDVLFNESRFPYLDLFTTSKSSGYSSSPSDILSPLHLSASPNTVISDVSPAPSLTSNDNSSPPIPVISAVSPISSPSPTENSSSAPNPIHDTLNISAHTNPPIPVNAQPVSHPLVNNHSMQTRAKSGFTQPRLEPRVLLTHNEPKTVKQALTVPHWKAAMQAEFDALQHNDTWTLVPLLPNRTAIGCRWVFRVKQNSDGSLNKYKARCEQRFFNGLLSEEVYMQQPQGFEHQDTSLVCKLNKALKCDPSLFILSSSGSVVYLLVYVDDIIITGASSALIKSIIAKLNNAFSLKHLGDLDYFLGIEVSRQSNGSLILNQTKYIRDLLIKTKMQDSIPVATPMQSSCKLTKVGSSALSDPFMYRSVVGALQYATITRPKIAFAVNKCVNLCHIPLNTTGLLSKGFLDWASDPDDRRSTSGAAIYFEILWIQTLLHELHVPSHTPLVLCDNQSAVALAHNHVLHARTKHMEIDLFFVREKVLAKQISVIHIPETDQWADLFTKPLSSAQFLAIRPKLNVASPEHPPLSL</sequence>
<evidence type="ECO:0000313" key="5">
    <source>
        <dbReference type="Proteomes" id="UP000265520"/>
    </source>
</evidence>
<dbReference type="AlphaFoldDB" id="A0A392M098"/>
<proteinExistence type="predicted"/>
<reference evidence="4 5" key="1">
    <citation type="journal article" date="2018" name="Front. Plant Sci.">
        <title>Red Clover (Trifolium pratense) and Zigzag Clover (T. medium) - A Picture of Genomic Similarities and Differences.</title>
        <authorList>
            <person name="Dluhosova J."/>
            <person name="Istvanek J."/>
            <person name="Nedelnik J."/>
            <person name="Repkova J."/>
        </authorList>
    </citation>
    <scope>NUCLEOTIDE SEQUENCE [LARGE SCALE GENOMIC DNA]</scope>
    <source>
        <strain evidence="5">cv. 10/8</strain>
        <tissue evidence="4">Leaf</tissue>
    </source>
</reference>
<dbReference type="InterPro" id="IPR043502">
    <property type="entry name" value="DNA/RNA_pol_sf"/>
</dbReference>
<evidence type="ECO:0000256" key="1">
    <source>
        <dbReference type="SAM" id="MobiDB-lite"/>
    </source>
</evidence>
<name>A0A392M098_9FABA</name>
<feature type="compositionally biased region" description="Low complexity" evidence="1">
    <location>
        <begin position="150"/>
        <end position="172"/>
    </location>
</feature>
<feature type="region of interest" description="Disordered" evidence="1">
    <location>
        <begin position="133"/>
        <end position="189"/>
    </location>
</feature>
<comment type="caution">
    <text evidence="4">The sequence shown here is derived from an EMBL/GenBank/DDBJ whole genome shotgun (WGS) entry which is preliminary data.</text>
</comment>
<organism evidence="4 5">
    <name type="scientific">Trifolium medium</name>
    <dbReference type="NCBI Taxonomy" id="97028"/>
    <lineage>
        <taxon>Eukaryota</taxon>
        <taxon>Viridiplantae</taxon>
        <taxon>Streptophyta</taxon>
        <taxon>Embryophyta</taxon>
        <taxon>Tracheophyta</taxon>
        <taxon>Spermatophyta</taxon>
        <taxon>Magnoliopsida</taxon>
        <taxon>eudicotyledons</taxon>
        <taxon>Gunneridae</taxon>
        <taxon>Pentapetalae</taxon>
        <taxon>rosids</taxon>
        <taxon>fabids</taxon>
        <taxon>Fabales</taxon>
        <taxon>Fabaceae</taxon>
        <taxon>Papilionoideae</taxon>
        <taxon>50 kb inversion clade</taxon>
        <taxon>NPAAA clade</taxon>
        <taxon>Hologalegina</taxon>
        <taxon>IRL clade</taxon>
        <taxon>Trifolieae</taxon>
        <taxon>Trifolium</taxon>
    </lineage>
</organism>
<dbReference type="PANTHER" id="PTHR11439:SF455">
    <property type="entry name" value="RLK (RECEPTOR-LIKE PROTEIN KINASE) 8, PUTATIVE-RELATED"/>
    <property type="match status" value="1"/>
</dbReference>
<dbReference type="InterPro" id="IPR013103">
    <property type="entry name" value="RVT_2"/>
</dbReference>
<protein>
    <submittedName>
        <fullName evidence="4">Retrovirus-related Pol polyprotein from transposon TNT 1-94</fullName>
    </submittedName>
</protein>
<evidence type="ECO:0000259" key="3">
    <source>
        <dbReference type="Pfam" id="PF25597"/>
    </source>
</evidence>
<dbReference type="CDD" id="cd09272">
    <property type="entry name" value="RNase_HI_RT_Ty1"/>
    <property type="match status" value="1"/>
</dbReference>
<evidence type="ECO:0000313" key="4">
    <source>
        <dbReference type="EMBL" id="MCH80671.1"/>
    </source>
</evidence>
<feature type="non-terminal residue" evidence="4">
    <location>
        <position position="610"/>
    </location>
</feature>
<dbReference type="Proteomes" id="UP000265520">
    <property type="component" value="Unassembled WGS sequence"/>
</dbReference>
<dbReference type="InterPro" id="IPR057670">
    <property type="entry name" value="SH3_retrovirus"/>
</dbReference>
<keyword evidence="5" id="KW-1185">Reference proteome</keyword>
<dbReference type="PANTHER" id="PTHR11439">
    <property type="entry name" value="GAG-POL-RELATED RETROTRANSPOSON"/>
    <property type="match status" value="1"/>
</dbReference>
<dbReference type="SUPFAM" id="SSF56672">
    <property type="entry name" value="DNA/RNA polymerases"/>
    <property type="match status" value="1"/>
</dbReference>